<feature type="region of interest" description="Disordered" evidence="1">
    <location>
        <begin position="1"/>
        <end position="26"/>
    </location>
</feature>
<dbReference type="EMBL" id="QXFY01004703">
    <property type="protein sequence ID" value="KAE9275847.1"/>
    <property type="molecule type" value="Genomic_DNA"/>
</dbReference>
<proteinExistence type="predicted"/>
<evidence type="ECO:0000313" key="3">
    <source>
        <dbReference type="Proteomes" id="UP000486351"/>
    </source>
</evidence>
<evidence type="ECO:0000256" key="1">
    <source>
        <dbReference type="SAM" id="MobiDB-lite"/>
    </source>
</evidence>
<dbReference type="AlphaFoldDB" id="A0A6G0Q9U0"/>
<organism evidence="2 3">
    <name type="scientific">Phytophthora fragariae</name>
    <dbReference type="NCBI Taxonomy" id="53985"/>
    <lineage>
        <taxon>Eukaryota</taxon>
        <taxon>Sar</taxon>
        <taxon>Stramenopiles</taxon>
        <taxon>Oomycota</taxon>
        <taxon>Peronosporomycetes</taxon>
        <taxon>Peronosporales</taxon>
        <taxon>Peronosporaceae</taxon>
        <taxon>Phytophthora</taxon>
    </lineage>
</organism>
<protein>
    <submittedName>
        <fullName evidence="2">Uncharacterized protein</fullName>
    </submittedName>
</protein>
<dbReference type="Proteomes" id="UP000486351">
    <property type="component" value="Unassembled WGS sequence"/>
</dbReference>
<comment type="caution">
    <text evidence="2">The sequence shown here is derived from an EMBL/GenBank/DDBJ whole genome shotgun (WGS) entry which is preliminary data.</text>
</comment>
<gene>
    <name evidence="2" type="ORF">PF008_g29241</name>
</gene>
<evidence type="ECO:0000313" key="2">
    <source>
        <dbReference type="EMBL" id="KAE9275847.1"/>
    </source>
</evidence>
<sequence length="154" mass="16432">MTEAQATVATAASTVKRRARPTPRSRELLRVETDTKAFRPLSKALLESCVSHSVMTGGKSTDFAARCRCLTSPQPAAGREANPFEGADKALSHEAIRVEEKCAHSETKCDAIDANQTARFSVKDPPGVPGSRHLHGAQVGGAECREQVCMQAGD</sequence>
<name>A0A6G0Q9U0_9STRA</name>
<feature type="compositionally biased region" description="Low complexity" evidence="1">
    <location>
        <begin position="1"/>
        <end position="14"/>
    </location>
</feature>
<reference evidence="2 3" key="1">
    <citation type="submission" date="2018-09" db="EMBL/GenBank/DDBJ databases">
        <title>Genomic investigation of the strawberry pathogen Phytophthora fragariae indicates pathogenicity is determined by transcriptional variation in three key races.</title>
        <authorList>
            <person name="Adams T.M."/>
            <person name="Armitage A.D."/>
            <person name="Sobczyk M.K."/>
            <person name="Bates H.J."/>
            <person name="Dunwell J.M."/>
            <person name="Nellist C.F."/>
            <person name="Harrison R.J."/>
        </authorList>
    </citation>
    <scope>NUCLEOTIDE SEQUENCE [LARGE SCALE GENOMIC DNA]</scope>
    <source>
        <strain evidence="2 3">NOV-77</strain>
    </source>
</reference>
<accession>A0A6G0Q9U0</accession>